<evidence type="ECO:0000313" key="3">
    <source>
        <dbReference type="Proteomes" id="UP000018144"/>
    </source>
</evidence>
<dbReference type="Proteomes" id="UP000018144">
    <property type="component" value="Unassembled WGS sequence"/>
</dbReference>
<dbReference type="GO" id="GO:0005737">
    <property type="term" value="C:cytoplasm"/>
    <property type="evidence" value="ECO:0007669"/>
    <property type="project" value="TreeGrafter"/>
</dbReference>
<dbReference type="SUPFAM" id="SSF51905">
    <property type="entry name" value="FAD/NAD(P)-binding domain"/>
    <property type="match status" value="1"/>
</dbReference>
<dbReference type="STRING" id="1076935.U4L900"/>
<organism evidence="2 3">
    <name type="scientific">Pyronema omphalodes (strain CBS 100304)</name>
    <name type="common">Pyronema confluens</name>
    <dbReference type="NCBI Taxonomy" id="1076935"/>
    <lineage>
        <taxon>Eukaryota</taxon>
        <taxon>Fungi</taxon>
        <taxon>Dikarya</taxon>
        <taxon>Ascomycota</taxon>
        <taxon>Pezizomycotina</taxon>
        <taxon>Pezizomycetes</taxon>
        <taxon>Pezizales</taxon>
        <taxon>Pyronemataceae</taxon>
        <taxon>Pyronema</taxon>
    </lineage>
</organism>
<keyword evidence="3" id="KW-1185">Reference proteome</keyword>
<dbReference type="InterPro" id="IPR006076">
    <property type="entry name" value="FAD-dep_OxRdtase"/>
</dbReference>
<dbReference type="InterPro" id="IPR036188">
    <property type="entry name" value="FAD/NAD-bd_sf"/>
</dbReference>
<dbReference type="OrthoDB" id="429143at2759"/>
<feature type="domain" description="FAD dependent oxidoreductase" evidence="1">
    <location>
        <begin position="65"/>
        <end position="464"/>
    </location>
</feature>
<dbReference type="Pfam" id="PF01266">
    <property type="entry name" value="DAO"/>
    <property type="match status" value="1"/>
</dbReference>
<dbReference type="PANTHER" id="PTHR13847:SF213">
    <property type="entry name" value="DEPENDENT OXIDOREDUCTASE, PUTATIVE-RELATED"/>
    <property type="match status" value="1"/>
</dbReference>
<dbReference type="OMA" id="WAWLCGT"/>
<dbReference type="PANTHER" id="PTHR13847">
    <property type="entry name" value="SARCOSINE DEHYDROGENASE-RELATED"/>
    <property type="match status" value="1"/>
</dbReference>
<dbReference type="Gene3D" id="3.30.9.10">
    <property type="entry name" value="D-Amino Acid Oxidase, subunit A, domain 2"/>
    <property type="match status" value="1"/>
</dbReference>
<name>U4L900_PYROM</name>
<protein>
    <submittedName>
        <fullName evidence="2">Similar to FAD dependent oxidoreductase, putative [Neosartorya fischeri NRRL 181] acc. no. XP_001258479</fullName>
    </submittedName>
</protein>
<dbReference type="eggNOG" id="ENOG502QRBS">
    <property type="taxonomic scope" value="Eukaryota"/>
</dbReference>
<accession>U4L900</accession>
<evidence type="ECO:0000259" key="1">
    <source>
        <dbReference type="Pfam" id="PF01266"/>
    </source>
</evidence>
<sequence length="505" mass="55045">MGNIISPLSVSLKHLRTTKSSYASILDRLNTAPGKPVAAPTASAWQSPPAPLANFCSEEFPTEVDVLIIGSGITACSIAYHLLRQDGPKPRVAIFEARELCSGATGRNGGHIKESPYNEWARLVARFGRIAADEVVRFRMAHLKNLLELADKEGLREVSEAREVETVDVYCEPEAWTKAQQRLREWLDAFPDEKGRWRTWEGADLKTKFNLTTACGCITSTAGSLSPYALITHLYQRLLTTYPTLSLHTNTPVETLQGTPVDPWRRPISPLQPYSVFTFTGSSATIKATHVVHATNGHVTRLVPGLKGKLIAARAQMTSQRLMPEGVGLPGGADRSWSFCWNKGFDYLTIRPDGAYMLGGGFARGPSEGLEAMGNAKDDENTIYEAAYLGGLLPAVFQGTVKGTVIESAWTGTIGFSVDSLPWVGAIPEKVAGGRRRGMGMEWICAGYSGEGMVNAWGCGRGLAVMLRNELYKENASTGVPQAMLITEKRVKKATVEMMVEDYLD</sequence>
<dbReference type="Gene3D" id="3.50.50.60">
    <property type="entry name" value="FAD/NAD(P)-binding domain"/>
    <property type="match status" value="1"/>
</dbReference>
<dbReference type="EMBL" id="HF935952">
    <property type="protein sequence ID" value="CCX14355.1"/>
    <property type="molecule type" value="Genomic_DNA"/>
</dbReference>
<dbReference type="AlphaFoldDB" id="U4L900"/>
<proteinExistence type="predicted"/>
<gene>
    <name evidence="2" type="ORF">PCON_13948</name>
</gene>
<reference evidence="2 3" key="1">
    <citation type="journal article" date="2013" name="PLoS Genet.">
        <title>The genome and development-dependent transcriptomes of Pyronema confluens: a window into fungal evolution.</title>
        <authorList>
            <person name="Traeger S."/>
            <person name="Altegoer F."/>
            <person name="Freitag M."/>
            <person name="Gabaldon T."/>
            <person name="Kempken F."/>
            <person name="Kumar A."/>
            <person name="Marcet-Houben M."/>
            <person name="Poggeler S."/>
            <person name="Stajich J.E."/>
            <person name="Nowrousian M."/>
        </authorList>
    </citation>
    <scope>NUCLEOTIDE SEQUENCE [LARGE SCALE GENOMIC DNA]</scope>
    <source>
        <strain evidence="3">CBS 100304</strain>
        <tissue evidence="2">Vegetative mycelium</tissue>
    </source>
</reference>
<evidence type="ECO:0000313" key="2">
    <source>
        <dbReference type="EMBL" id="CCX14355.1"/>
    </source>
</evidence>